<keyword evidence="2" id="KW-0812">Transmembrane</keyword>
<dbReference type="SMART" id="SM00257">
    <property type="entry name" value="LysM"/>
    <property type="match status" value="1"/>
</dbReference>
<dbReference type="EMBL" id="JAUIYO010000001">
    <property type="protein sequence ID" value="MFK2824241.1"/>
    <property type="molecule type" value="Genomic_DNA"/>
</dbReference>
<dbReference type="CDD" id="cd00118">
    <property type="entry name" value="LysM"/>
    <property type="match status" value="1"/>
</dbReference>
<keyword evidence="5" id="KW-1185">Reference proteome</keyword>
<dbReference type="InterPro" id="IPR036779">
    <property type="entry name" value="LysM_dom_sf"/>
</dbReference>
<organism evidence="4 5">
    <name type="scientific">Bacillus lumedeiriae</name>
    <dbReference type="NCBI Taxonomy" id="3058829"/>
    <lineage>
        <taxon>Bacteria</taxon>
        <taxon>Bacillati</taxon>
        <taxon>Bacillota</taxon>
        <taxon>Bacilli</taxon>
        <taxon>Bacillales</taxon>
        <taxon>Bacillaceae</taxon>
        <taxon>Bacillus</taxon>
    </lineage>
</organism>
<reference evidence="4 5" key="1">
    <citation type="submission" date="2023-07" db="EMBL/GenBank/DDBJ databases">
        <title>Bacillus lucianemedeirus sp. nov, a new species isolated from an immunobiological production facility.</title>
        <authorList>
            <person name="Costa L.V."/>
            <person name="Miranda R.V.S.L."/>
            <person name="Brandao M.L.L."/>
            <person name="Reis C.M.F."/>
            <person name="Frazao A.M."/>
            <person name="Cruz F.V."/>
            <person name="Baio P.V.P."/>
            <person name="Veras J.F.C."/>
            <person name="Ramos J.N."/>
            <person name="Vieira V."/>
        </authorList>
    </citation>
    <scope>NUCLEOTIDE SEQUENCE [LARGE SCALE GENOMIC DNA]</scope>
    <source>
        <strain evidence="4 5">B190/17</strain>
    </source>
</reference>
<feature type="transmembrane region" description="Helical" evidence="2">
    <location>
        <begin position="49"/>
        <end position="70"/>
    </location>
</feature>
<comment type="caution">
    <text evidence="4">The sequence shown here is derived from an EMBL/GenBank/DDBJ whole genome shotgun (WGS) entry which is preliminary data.</text>
</comment>
<feature type="domain" description="LysM" evidence="3">
    <location>
        <begin position="197"/>
        <end position="243"/>
    </location>
</feature>
<dbReference type="Pfam" id="PF01476">
    <property type="entry name" value="LysM"/>
    <property type="match status" value="1"/>
</dbReference>
<evidence type="ECO:0000256" key="1">
    <source>
        <dbReference type="SAM" id="MobiDB-lite"/>
    </source>
</evidence>
<dbReference type="Proteomes" id="UP001619911">
    <property type="component" value="Unassembled WGS sequence"/>
</dbReference>
<dbReference type="InterPro" id="IPR018392">
    <property type="entry name" value="LysM"/>
</dbReference>
<evidence type="ECO:0000313" key="5">
    <source>
        <dbReference type="Proteomes" id="UP001619911"/>
    </source>
</evidence>
<keyword evidence="2" id="KW-1133">Transmembrane helix</keyword>
<name>A0ABW8I6D2_9BACI</name>
<feature type="compositionally biased region" description="Basic and acidic residues" evidence="1">
    <location>
        <begin position="160"/>
        <end position="191"/>
    </location>
</feature>
<gene>
    <name evidence="4" type="ORF">QYG89_00850</name>
</gene>
<feature type="compositionally biased region" description="Basic and acidic residues" evidence="1">
    <location>
        <begin position="96"/>
        <end position="109"/>
    </location>
</feature>
<proteinExistence type="predicted"/>
<dbReference type="PROSITE" id="PS51782">
    <property type="entry name" value="LYSM"/>
    <property type="match status" value="1"/>
</dbReference>
<sequence>MMTIDPYRELAKKTRVEIQKVKPEREEQPIQGSSRMERKEQNKQRNYPLLKALLVFFLTLPVVTLFWYTYTKEHSRSSTTVVTEHSEAVIPAYAEAGKEENQPEQKDEENASEGDQEKEEITEERTEPVQEPAADVREEPQEVSKQQTEGQTKLAAVPLKAKEDAVQEMTKSENEPAEKEEKELKPSDEKPVEGKVVYHTVKPQETVFRISMMYYKSQAGIEEIRRANHLNGNDIRVGQVLKIPLP</sequence>
<evidence type="ECO:0000256" key="2">
    <source>
        <dbReference type="SAM" id="Phobius"/>
    </source>
</evidence>
<dbReference type="RefSeq" id="WP_404313737.1">
    <property type="nucleotide sequence ID" value="NZ_JAUIYO010000001.1"/>
</dbReference>
<evidence type="ECO:0000313" key="4">
    <source>
        <dbReference type="EMBL" id="MFK2824241.1"/>
    </source>
</evidence>
<feature type="region of interest" description="Disordered" evidence="1">
    <location>
        <begin position="94"/>
        <end position="191"/>
    </location>
</feature>
<feature type="compositionally biased region" description="Basic and acidic residues" evidence="1">
    <location>
        <begin position="123"/>
        <end position="142"/>
    </location>
</feature>
<dbReference type="Gene3D" id="3.10.350.10">
    <property type="entry name" value="LysM domain"/>
    <property type="match status" value="1"/>
</dbReference>
<dbReference type="SUPFAM" id="SSF54106">
    <property type="entry name" value="LysM domain"/>
    <property type="match status" value="1"/>
</dbReference>
<feature type="compositionally biased region" description="Acidic residues" evidence="1">
    <location>
        <begin position="110"/>
        <end position="122"/>
    </location>
</feature>
<feature type="region of interest" description="Disordered" evidence="1">
    <location>
        <begin position="20"/>
        <end position="42"/>
    </location>
</feature>
<evidence type="ECO:0000259" key="3">
    <source>
        <dbReference type="PROSITE" id="PS51782"/>
    </source>
</evidence>
<keyword evidence="2" id="KW-0472">Membrane</keyword>
<protein>
    <submittedName>
        <fullName evidence="4">LysM peptidoglycan-binding domain-containing protein</fullName>
    </submittedName>
</protein>
<accession>A0ABW8I6D2</accession>